<reference evidence="2" key="1">
    <citation type="submission" date="2021-07" db="EMBL/GenBank/DDBJ databases">
        <authorList>
            <person name="Catto M.A."/>
            <person name="Jacobson A."/>
            <person name="Kennedy G."/>
            <person name="Labadie P."/>
            <person name="Hunt B.G."/>
            <person name="Srinivasan R."/>
        </authorList>
    </citation>
    <scope>NUCLEOTIDE SEQUENCE</scope>
    <source>
        <strain evidence="2">PL_HMW_Pooled</strain>
        <tissue evidence="2">Head</tissue>
    </source>
</reference>
<dbReference type="Proteomes" id="UP001219518">
    <property type="component" value="Unassembled WGS sequence"/>
</dbReference>
<evidence type="ECO:0000256" key="1">
    <source>
        <dbReference type="SAM" id="SignalP"/>
    </source>
</evidence>
<proteinExistence type="predicted"/>
<gene>
    <name evidence="2" type="ORF">KUF71_019440</name>
</gene>
<organism evidence="2 3">
    <name type="scientific">Frankliniella fusca</name>
    <dbReference type="NCBI Taxonomy" id="407009"/>
    <lineage>
        <taxon>Eukaryota</taxon>
        <taxon>Metazoa</taxon>
        <taxon>Ecdysozoa</taxon>
        <taxon>Arthropoda</taxon>
        <taxon>Hexapoda</taxon>
        <taxon>Insecta</taxon>
        <taxon>Pterygota</taxon>
        <taxon>Neoptera</taxon>
        <taxon>Paraneoptera</taxon>
        <taxon>Thysanoptera</taxon>
        <taxon>Terebrantia</taxon>
        <taxon>Thripoidea</taxon>
        <taxon>Thripidae</taxon>
        <taxon>Frankliniella</taxon>
    </lineage>
</organism>
<sequence length="136" mass="14985">MQSSTVLTLAALACCALSCALAQRVPSQDQVTKALMDLDRIYSKRLQSDGLSDPGVKSGDELLKLKQAYKLLMLQDLDNRYKMINRPRYGKRGDARLLELGPVPVPVPANADEAAQVSPARAREFRTRGEKTCCFS</sequence>
<accession>A0AAE1GU33</accession>
<reference evidence="2" key="2">
    <citation type="journal article" date="2023" name="BMC Genomics">
        <title>Pest status, molecular evolution, and epigenetic factors derived from the genome assembly of Frankliniella fusca, a thysanopteran phytovirus vector.</title>
        <authorList>
            <person name="Catto M.A."/>
            <person name="Labadie P.E."/>
            <person name="Jacobson A.L."/>
            <person name="Kennedy G.G."/>
            <person name="Srinivasan R."/>
            <person name="Hunt B.G."/>
        </authorList>
    </citation>
    <scope>NUCLEOTIDE SEQUENCE</scope>
    <source>
        <strain evidence="2">PL_HMW_Pooled</strain>
    </source>
</reference>
<keyword evidence="2" id="KW-0527">Neuropeptide</keyword>
<keyword evidence="3" id="KW-1185">Reference proteome</keyword>
<dbReference type="EMBL" id="JAHWGI010000100">
    <property type="protein sequence ID" value="KAK3909385.1"/>
    <property type="molecule type" value="Genomic_DNA"/>
</dbReference>
<name>A0AAE1GU33_9NEOP</name>
<comment type="caution">
    <text evidence="2">The sequence shown here is derived from an EMBL/GenBank/DDBJ whole genome shotgun (WGS) entry which is preliminary data.</text>
</comment>
<evidence type="ECO:0000313" key="3">
    <source>
        <dbReference type="Proteomes" id="UP001219518"/>
    </source>
</evidence>
<keyword evidence="1" id="KW-0732">Signal</keyword>
<feature type="chain" id="PRO_5042137078" evidence="1">
    <location>
        <begin position="23"/>
        <end position="136"/>
    </location>
</feature>
<dbReference type="AlphaFoldDB" id="A0AAE1GU33"/>
<protein>
    <submittedName>
        <fullName evidence="2">Neuropeptide F</fullName>
    </submittedName>
</protein>
<feature type="signal peptide" evidence="1">
    <location>
        <begin position="1"/>
        <end position="22"/>
    </location>
</feature>
<evidence type="ECO:0000313" key="2">
    <source>
        <dbReference type="EMBL" id="KAK3909385.1"/>
    </source>
</evidence>
<dbReference type="GO" id="GO:0007218">
    <property type="term" value="P:neuropeptide signaling pathway"/>
    <property type="evidence" value="ECO:0007669"/>
    <property type="project" value="UniProtKB-KW"/>
</dbReference>